<dbReference type="GO" id="GO:0016705">
    <property type="term" value="F:oxidoreductase activity, acting on paired donors, with incorporation or reduction of molecular oxygen"/>
    <property type="evidence" value="ECO:0007669"/>
    <property type="project" value="InterPro"/>
</dbReference>
<keyword evidence="9" id="KW-0472">Membrane</keyword>
<keyword evidence="9" id="KW-0812">Transmembrane</keyword>
<evidence type="ECO:0000256" key="4">
    <source>
        <dbReference type="ARBA" id="ARBA00023002"/>
    </source>
</evidence>
<keyword evidence="11" id="KW-1185">Reference proteome</keyword>
<dbReference type="PRINTS" id="PR00463">
    <property type="entry name" value="EP450I"/>
</dbReference>
<keyword evidence="6 8" id="KW-0503">Monooxygenase</keyword>
<reference evidence="10" key="1">
    <citation type="journal article" date="2023" name="GigaByte">
        <title>Genome assembly of the bearded iris, Iris pallida Lam.</title>
        <authorList>
            <person name="Bruccoleri R.E."/>
            <person name="Oakeley E.J."/>
            <person name="Faust A.M.E."/>
            <person name="Altorfer M."/>
            <person name="Dessus-Babus S."/>
            <person name="Burckhardt D."/>
            <person name="Oertli M."/>
            <person name="Naumann U."/>
            <person name="Petersen F."/>
            <person name="Wong J."/>
        </authorList>
    </citation>
    <scope>NUCLEOTIDE SEQUENCE</scope>
    <source>
        <strain evidence="10">GSM-AAB239-AS_SAM_17_03QT</strain>
    </source>
</reference>
<dbReference type="SUPFAM" id="SSF48264">
    <property type="entry name" value="Cytochrome P450"/>
    <property type="match status" value="1"/>
</dbReference>
<gene>
    <name evidence="10" type="ORF">M6B38_265800</name>
</gene>
<keyword evidence="3 7" id="KW-0479">Metal-binding</keyword>
<feature type="binding site" description="axial binding residue" evidence="7">
    <location>
        <position position="450"/>
    </location>
    <ligand>
        <name>heme</name>
        <dbReference type="ChEBI" id="CHEBI:30413"/>
    </ligand>
    <ligandPart>
        <name>Fe</name>
        <dbReference type="ChEBI" id="CHEBI:18248"/>
    </ligandPart>
</feature>
<evidence type="ECO:0000256" key="9">
    <source>
        <dbReference type="SAM" id="Phobius"/>
    </source>
</evidence>
<comment type="similarity">
    <text evidence="1 8">Belongs to the cytochrome P450 family.</text>
</comment>
<dbReference type="Proteomes" id="UP001140949">
    <property type="component" value="Unassembled WGS sequence"/>
</dbReference>
<accession>A0AAX6IA17</accession>
<dbReference type="FunFam" id="1.10.630.10:FF:000043">
    <property type="entry name" value="Cytochrome P450 99A2"/>
    <property type="match status" value="1"/>
</dbReference>
<dbReference type="Pfam" id="PF00067">
    <property type="entry name" value="p450"/>
    <property type="match status" value="1"/>
</dbReference>
<dbReference type="InterPro" id="IPR036396">
    <property type="entry name" value="Cyt_P450_sf"/>
</dbReference>
<feature type="transmembrane region" description="Helical" evidence="9">
    <location>
        <begin position="6"/>
        <end position="26"/>
    </location>
</feature>
<dbReference type="GO" id="GO:0005506">
    <property type="term" value="F:iron ion binding"/>
    <property type="evidence" value="ECO:0007669"/>
    <property type="project" value="InterPro"/>
</dbReference>
<organism evidence="10 11">
    <name type="scientific">Iris pallida</name>
    <name type="common">Sweet iris</name>
    <dbReference type="NCBI Taxonomy" id="29817"/>
    <lineage>
        <taxon>Eukaryota</taxon>
        <taxon>Viridiplantae</taxon>
        <taxon>Streptophyta</taxon>
        <taxon>Embryophyta</taxon>
        <taxon>Tracheophyta</taxon>
        <taxon>Spermatophyta</taxon>
        <taxon>Magnoliopsida</taxon>
        <taxon>Liliopsida</taxon>
        <taxon>Asparagales</taxon>
        <taxon>Iridaceae</taxon>
        <taxon>Iridoideae</taxon>
        <taxon>Irideae</taxon>
        <taxon>Iris</taxon>
    </lineage>
</organism>
<evidence type="ECO:0000256" key="7">
    <source>
        <dbReference type="PIRSR" id="PIRSR602401-1"/>
    </source>
</evidence>
<comment type="caution">
    <text evidence="10">The sequence shown here is derived from an EMBL/GenBank/DDBJ whole genome shotgun (WGS) entry which is preliminary data.</text>
</comment>
<protein>
    <submittedName>
        <fullName evidence="10">Premnaspirodiene oxygenase-like</fullName>
    </submittedName>
</protein>
<dbReference type="AlphaFoldDB" id="A0AAX6IA17"/>
<keyword evidence="9" id="KW-1133">Transmembrane helix</keyword>
<dbReference type="GO" id="GO:0004497">
    <property type="term" value="F:monooxygenase activity"/>
    <property type="evidence" value="ECO:0007669"/>
    <property type="project" value="UniProtKB-KW"/>
</dbReference>
<evidence type="ECO:0000256" key="8">
    <source>
        <dbReference type="RuleBase" id="RU000461"/>
    </source>
</evidence>
<dbReference type="Gene3D" id="1.10.630.10">
    <property type="entry name" value="Cytochrome P450"/>
    <property type="match status" value="1"/>
</dbReference>
<dbReference type="CDD" id="cd11072">
    <property type="entry name" value="CYP71-like"/>
    <property type="match status" value="1"/>
</dbReference>
<keyword evidence="5 7" id="KW-0408">Iron</keyword>
<dbReference type="InterPro" id="IPR017972">
    <property type="entry name" value="Cyt_P450_CS"/>
</dbReference>
<dbReference type="PROSITE" id="PS00086">
    <property type="entry name" value="CYTOCHROME_P450"/>
    <property type="match status" value="1"/>
</dbReference>
<evidence type="ECO:0000256" key="6">
    <source>
        <dbReference type="ARBA" id="ARBA00023033"/>
    </source>
</evidence>
<keyword evidence="2 7" id="KW-0349">Heme</keyword>
<comment type="cofactor">
    <cofactor evidence="7">
        <name>heme</name>
        <dbReference type="ChEBI" id="CHEBI:30413"/>
    </cofactor>
</comment>
<evidence type="ECO:0000256" key="5">
    <source>
        <dbReference type="ARBA" id="ARBA00023004"/>
    </source>
</evidence>
<sequence length="526" mass="59644">MELLQLLPLLSFLTVIIILLASCLVLKRKGRTSSSWSTSLSQNPSLEPQLPSPSRLPVIGSMHHLVGSVPHRRLRELSRRHGPLMLVRLGQVDFLVVSSPEAAEEVLKIHGTNFACRSKVGSVEFISYGYSDPFFCPYGRYYVQLRKICMLGLLNPTRVKSFCSLREEEVHNLVKGIVTMSEGAVPINLSRRLLSLSNNIVFRAVMGKKCRNQERFFVAMREVMNLASGLDVGDLFPFLSFLDVVTGAKSKVKRLHEFLDGFFDDILREHESEDDTEEDLVDVLLRHRESCELDVPLTTNNVKAVILVMFMAGTDTSFTTLEWAMSELMRNPETMEKVQNEVRQSLGRRTKLEESDVRELKFLKLVIKETLRLHPPAPLQPRECREACRVQGYAIPTGTRVLVNAWALARDPRHWDDPDCFRPERFDANPVDFKGLDFNLLPFGAGRRMCPGMTFGLASVELALAHLLCYFDWELPNGMKADELDMTELYAFTVSRKSELYLVARPCVPLSEKLFSMTDSPRGSDV</sequence>
<dbReference type="InterPro" id="IPR001128">
    <property type="entry name" value="Cyt_P450"/>
</dbReference>
<evidence type="ECO:0000256" key="3">
    <source>
        <dbReference type="ARBA" id="ARBA00022723"/>
    </source>
</evidence>
<reference evidence="10" key="2">
    <citation type="submission" date="2023-04" db="EMBL/GenBank/DDBJ databases">
        <authorList>
            <person name="Bruccoleri R.E."/>
            <person name="Oakeley E.J."/>
            <person name="Faust A.-M."/>
            <person name="Dessus-Babus S."/>
            <person name="Altorfer M."/>
            <person name="Burckhardt D."/>
            <person name="Oertli M."/>
            <person name="Naumann U."/>
            <person name="Petersen F."/>
            <person name="Wong J."/>
        </authorList>
    </citation>
    <scope>NUCLEOTIDE SEQUENCE</scope>
    <source>
        <strain evidence="10">GSM-AAB239-AS_SAM_17_03QT</strain>
        <tissue evidence="10">Leaf</tissue>
    </source>
</reference>
<dbReference type="GO" id="GO:0020037">
    <property type="term" value="F:heme binding"/>
    <property type="evidence" value="ECO:0007669"/>
    <property type="project" value="InterPro"/>
</dbReference>
<dbReference type="InterPro" id="IPR002401">
    <property type="entry name" value="Cyt_P450_E_grp-I"/>
</dbReference>
<name>A0AAX6IA17_IRIPA</name>
<dbReference type="PANTHER" id="PTHR47955">
    <property type="entry name" value="CYTOCHROME P450 FAMILY 71 PROTEIN"/>
    <property type="match status" value="1"/>
</dbReference>
<evidence type="ECO:0000256" key="2">
    <source>
        <dbReference type="ARBA" id="ARBA00022617"/>
    </source>
</evidence>
<keyword evidence="4 8" id="KW-0560">Oxidoreductase</keyword>
<dbReference type="PRINTS" id="PR00385">
    <property type="entry name" value="P450"/>
</dbReference>
<evidence type="ECO:0000313" key="11">
    <source>
        <dbReference type="Proteomes" id="UP001140949"/>
    </source>
</evidence>
<dbReference type="PANTHER" id="PTHR47955:SF8">
    <property type="entry name" value="CYTOCHROME P450 71D11-LIKE"/>
    <property type="match status" value="1"/>
</dbReference>
<evidence type="ECO:0000256" key="1">
    <source>
        <dbReference type="ARBA" id="ARBA00010617"/>
    </source>
</evidence>
<proteinExistence type="inferred from homology"/>
<evidence type="ECO:0000313" key="10">
    <source>
        <dbReference type="EMBL" id="KAJ6850092.1"/>
    </source>
</evidence>
<dbReference type="EMBL" id="JANAVB010003200">
    <property type="protein sequence ID" value="KAJ6850092.1"/>
    <property type="molecule type" value="Genomic_DNA"/>
</dbReference>